<feature type="compositionally biased region" description="Basic and acidic residues" evidence="1">
    <location>
        <begin position="194"/>
        <end position="235"/>
    </location>
</feature>
<sequence>MYFSKIAVLLALTATGLSAPVDAVDKRQAKLLSVQDYSQFQVSDGTGGNALEEVAQKFPIDQIKADLAGVSKDDLDILKAARVAAEGAEADAGGFNDAIAAASGADADALSVGKIKNKCLKLQLEVLALQVEQAQGADNQAKIDAEQKKLDNNVKIDKGNAGKASKSVAFSATSQPKGGKAAAGGKADAAGKAGKADKTAKADKGAKADKTAKADKGAKADKTDKTAKAGKADEN</sequence>
<name>A0AAV9TU88_9PEZI</name>
<protein>
    <recommendedName>
        <fullName evidence="5">Small secreted protein</fullName>
    </recommendedName>
</protein>
<reference evidence="3 4" key="1">
    <citation type="submission" date="2023-04" db="EMBL/GenBank/DDBJ databases">
        <title>Colletotrichum tabacum stain YC1 causing leaf anthracnose on Nicotiana tabacum(L.) cv.</title>
        <authorList>
            <person name="Ji Z."/>
            <person name="Wang M."/>
            <person name="Zhang J."/>
            <person name="Wang N."/>
            <person name="Zhou Z."/>
        </authorList>
    </citation>
    <scope>NUCLEOTIDE SEQUENCE [LARGE SCALE GENOMIC DNA]</scope>
    <source>
        <strain evidence="3 4">YC1</strain>
    </source>
</reference>
<proteinExistence type="predicted"/>
<accession>A0AAV9TU88</accession>
<keyword evidence="4" id="KW-1185">Reference proteome</keyword>
<gene>
    <name evidence="3" type="ORF">QIS74_00768</name>
</gene>
<dbReference type="AlphaFoldDB" id="A0AAV9TU88"/>
<feature type="region of interest" description="Disordered" evidence="1">
    <location>
        <begin position="165"/>
        <end position="235"/>
    </location>
</feature>
<dbReference type="Proteomes" id="UP001327957">
    <property type="component" value="Unassembled WGS sequence"/>
</dbReference>
<evidence type="ECO:0000256" key="2">
    <source>
        <dbReference type="SAM" id="SignalP"/>
    </source>
</evidence>
<organism evidence="3 4">
    <name type="scientific">Colletotrichum tabaci</name>
    <dbReference type="NCBI Taxonomy" id="1209068"/>
    <lineage>
        <taxon>Eukaryota</taxon>
        <taxon>Fungi</taxon>
        <taxon>Dikarya</taxon>
        <taxon>Ascomycota</taxon>
        <taxon>Pezizomycotina</taxon>
        <taxon>Sordariomycetes</taxon>
        <taxon>Hypocreomycetidae</taxon>
        <taxon>Glomerellales</taxon>
        <taxon>Glomerellaceae</taxon>
        <taxon>Colletotrichum</taxon>
        <taxon>Colletotrichum destructivum species complex</taxon>
    </lineage>
</organism>
<dbReference type="PANTHER" id="PTHR38849:SF1">
    <property type="entry name" value="SMALL SECRETED PROTEIN"/>
    <property type="match status" value="1"/>
</dbReference>
<evidence type="ECO:0000313" key="4">
    <source>
        <dbReference type="Proteomes" id="UP001327957"/>
    </source>
</evidence>
<comment type="caution">
    <text evidence="3">The sequence shown here is derived from an EMBL/GenBank/DDBJ whole genome shotgun (WGS) entry which is preliminary data.</text>
</comment>
<keyword evidence="2" id="KW-0732">Signal</keyword>
<evidence type="ECO:0008006" key="5">
    <source>
        <dbReference type="Google" id="ProtNLM"/>
    </source>
</evidence>
<evidence type="ECO:0000313" key="3">
    <source>
        <dbReference type="EMBL" id="KAK6227213.1"/>
    </source>
</evidence>
<feature type="chain" id="PRO_5044024228" description="Small secreted protein" evidence="2">
    <location>
        <begin position="19"/>
        <end position="235"/>
    </location>
</feature>
<dbReference type="PANTHER" id="PTHR38849">
    <property type="entry name" value="SMALL SECRETED PROTEIN"/>
    <property type="match status" value="1"/>
</dbReference>
<evidence type="ECO:0000256" key="1">
    <source>
        <dbReference type="SAM" id="MobiDB-lite"/>
    </source>
</evidence>
<dbReference type="EMBL" id="JASAOK010000001">
    <property type="protein sequence ID" value="KAK6227213.1"/>
    <property type="molecule type" value="Genomic_DNA"/>
</dbReference>
<feature type="compositionally biased region" description="Low complexity" evidence="1">
    <location>
        <begin position="177"/>
        <end position="193"/>
    </location>
</feature>
<feature type="signal peptide" evidence="2">
    <location>
        <begin position="1"/>
        <end position="18"/>
    </location>
</feature>